<proteinExistence type="predicted"/>
<reference evidence="2" key="1">
    <citation type="submission" date="2022-03" db="EMBL/GenBank/DDBJ databases">
        <title>Draft genome sequence of Aduncisulcus paluster, a free-living microaerophilic Fornicata.</title>
        <authorList>
            <person name="Yuyama I."/>
            <person name="Kume K."/>
            <person name="Tamura T."/>
            <person name="Inagaki Y."/>
            <person name="Hashimoto T."/>
        </authorList>
    </citation>
    <scope>NUCLEOTIDE SEQUENCE</scope>
    <source>
        <strain evidence="2">NY0171</strain>
    </source>
</reference>
<accession>A0ABQ5KEK5</accession>
<feature type="non-terminal residue" evidence="2">
    <location>
        <position position="57"/>
    </location>
</feature>
<name>A0ABQ5KEK5_9EUKA</name>
<organism evidence="2 3">
    <name type="scientific">Aduncisulcus paluster</name>
    <dbReference type="NCBI Taxonomy" id="2918883"/>
    <lineage>
        <taxon>Eukaryota</taxon>
        <taxon>Metamonada</taxon>
        <taxon>Carpediemonas-like organisms</taxon>
        <taxon>Aduncisulcus</taxon>
    </lineage>
</organism>
<evidence type="ECO:0000313" key="3">
    <source>
        <dbReference type="Proteomes" id="UP001057375"/>
    </source>
</evidence>
<comment type="caution">
    <text evidence="2">The sequence shown here is derived from an EMBL/GenBank/DDBJ whole genome shotgun (WGS) entry which is preliminary data.</text>
</comment>
<evidence type="ECO:0000256" key="1">
    <source>
        <dbReference type="SAM" id="MobiDB-lite"/>
    </source>
</evidence>
<feature type="region of interest" description="Disordered" evidence="1">
    <location>
        <begin position="1"/>
        <end position="28"/>
    </location>
</feature>
<evidence type="ECO:0000313" key="2">
    <source>
        <dbReference type="EMBL" id="GKT30331.1"/>
    </source>
</evidence>
<keyword evidence="3" id="KW-1185">Reference proteome</keyword>
<dbReference type="Proteomes" id="UP001057375">
    <property type="component" value="Unassembled WGS sequence"/>
</dbReference>
<dbReference type="EMBL" id="BQXS01008737">
    <property type="protein sequence ID" value="GKT30331.1"/>
    <property type="molecule type" value="Genomic_DNA"/>
</dbReference>
<sequence length="57" mass="6375">MSLHSSFFKQGTWAPPYDPPLSLDDPSVAETDVENATGEFVEEYGTSSLEDFRSFLE</sequence>
<protein>
    <submittedName>
        <fullName evidence="2">Uncharacterized protein</fullName>
    </submittedName>
</protein>
<gene>
    <name evidence="2" type="ORF">ADUPG1_005471</name>
</gene>